<name>A0A091D5Z2_FUKDA</name>
<evidence type="ECO:0000256" key="1">
    <source>
        <dbReference type="SAM" id="Coils"/>
    </source>
</evidence>
<accession>A0A091D5Z2</accession>
<evidence type="ECO:0000313" key="4">
    <source>
        <dbReference type="Proteomes" id="UP000028990"/>
    </source>
</evidence>
<keyword evidence="4" id="KW-1185">Reference proteome</keyword>
<feature type="region of interest" description="Disordered" evidence="2">
    <location>
        <begin position="1"/>
        <end position="21"/>
    </location>
</feature>
<feature type="coiled-coil region" evidence="1">
    <location>
        <begin position="66"/>
        <end position="211"/>
    </location>
</feature>
<protein>
    <submittedName>
        <fullName evidence="3">Ankyrin repeat domain-containing protein 26</fullName>
    </submittedName>
</protein>
<dbReference type="AlphaFoldDB" id="A0A091D5Z2"/>
<proteinExistence type="predicted"/>
<evidence type="ECO:0000313" key="3">
    <source>
        <dbReference type="EMBL" id="KFO25665.1"/>
    </source>
</evidence>
<dbReference type="InterPro" id="IPR040118">
    <property type="entry name" value="C144A/B/C"/>
</dbReference>
<reference evidence="3 4" key="1">
    <citation type="submission" date="2013-11" db="EMBL/GenBank/DDBJ databases">
        <title>The Damaraland mole rat (Fukomys damarensis) genome and evolution of African mole rats.</title>
        <authorList>
            <person name="Gladyshev V.N."/>
            <person name="Fang X."/>
        </authorList>
    </citation>
    <scope>NUCLEOTIDE SEQUENCE [LARGE SCALE GENOMIC DNA]</scope>
    <source>
        <tissue evidence="3">Liver</tissue>
    </source>
</reference>
<sequence>MDDLDDLTESCEAASESPELPYPSSEDVLLLITQLQADCKDSFSLLKIRKAVQSYKRLIELKIRCCELLRRQIEKMEDKVTGLQKELSETKELKLQLEHEKVEQEQELCNARLELENFKLKVAIEKQAEENQQLQKNLFSTNMELLSLKNIEKKYLKLQKNKKKMEQELLTLKCPIEKNGVEHGRVQQYKQEIEERERQDLAEKLQQVDQLLQGRREAGGGWQGAPQGEMAEQNLTWHSQCKALPPAPLCWDSQQQLASQPEVDAQSKLGGSCLRPMAFS</sequence>
<dbReference type="EMBL" id="KN123341">
    <property type="protein sequence ID" value="KFO25665.1"/>
    <property type="molecule type" value="Genomic_DNA"/>
</dbReference>
<dbReference type="Proteomes" id="UP000028990">
    <property type="component" value="Unassembled WGS sequence"/>
</dbReference>
<dbReference type="PANTHER" id="PTHR22245:SF3">
    <property type="entry name" value="COILED-COIL DOMAIN-CONTAINING PROTEIN 144A-RELATED"/>
    <property type="match status" value="1"/>
</dbReference>
<feature type="compositionally biased region" description="Low complexity" evidence="2">
    <location>
        <begin position="12"/>
        <end position="21"/>
    </location>
</feature>
<evidence type="ECO:0000256" key="2">
    <source>
        <dbReference type="SAM" id="MobiDB-lite"/>
    </source>
</evidence>
<dbReference type="PANTHER" id="PTHR22245">
    <property type="entry name" value="COILED-COIL DOMAIN-CONTAINING PROTEIN 144A-RELATED"/>
    <property type="match status" value="1"/>
</dbReference>
<organism evidence="3 4">
    <name type="scientific">Fukomys damarensis</name>
    <name type="common">Damaraland mole rat</name>
    <name type="synonym">Cryptomys damarensis</name>
    <dbReference type="NCBI Taxonomy" id="885580"/>
    <lineage>
        <taxon>Eukaryota</taxon>
        <taxon>Metazoa</taxon>
        <taxon>Chordata</taxon>
        <taxon>Craniata</taxon>
        <taxon>Vertebrata</taxon>
        <taxon>Euteleostomi</taxon>
        <taxon>Mammalia</taxon>
        <taxon>Eutheria</taxon>
        <taxon>Euarchontoglires</taxon>
        <taxon>Glires</taxon>
        <taxon>Rodentia</taxon>
        <taxon>Hystricomorpha</taxon>
        <taxon>Bathyergidae</taxon>
        <taxon>Fukomys</taxon>
    </lineage>
</organism>
<keyword evidence="1" id="KW-0175">Coiled coil</keyword>
<gene>
    <name evidence="3" type="ORF">H920_12949</name>
</gene>